<keyword evidence="12" id="KW-1185">Reference proteome</keyword>
<dbReference type="InterPro" id="IPR046950">
    <property type="entry name" value="DNA-dir_Rpol_C_phage-type"/>
</dbReference>
<accession>A0A8A6C5Z5</accession>
<feature type="domain" description="DNA-directed RNA polymerase N-terminal" evidence="10">
    <location>
        <begin position="33"/>
        <end position="321"/>
    </location>
</feature>
<dbReference type="Gene3D" id="1.10.150.20">
    <property type="entry name" value="5' to 3' exonuclease, C-terminal subdomain"/>
    <property type="match status" value="1"/>
</dbReference>
<proteinExistence type="inferred from homology"/>
<dbReference type="PROSITE" id="PS00489">
    <property type="entry name" value="RNA_POL_PHAGE_2"/>
    <property type="match status" value="1"/>
</dbReference>
<dbReference type="EC" id="2.7.7.6" evidence="2 9"/>
<dbReference type="PANTHER" id="PTHR10102">
    <property type="entry name" value="DNA-DIRECTED RNA POLYMERASE, MITOCHONDRIAL"/>
    <property type="match status" value="1"/>
</dbReference>
<dbReference type="GO" id="GO:0019083">
    <property type="term" value="P:viral transcription"/>
    <property type="evidence" value="ECO:0007669"/>
    <property type="project" value="UniProtKB-KW"/>
</dbReference>
<evidence type="ECO:0000259" key="10">
    <source>
        <dbReference type="SMART" id="SM01311"/>
    </source>
</evidence>
<dbReference type="GO" id="GO:0003899">
    <property type="term" value="F:DNA-directed RNA polymerase activity"/>
    <property type="evidence" value="ECO:0007669"/>
    <property type="project" value="UniProtKB-EC"/>
</dbReference>
<evidence type="ECO:0000313" key="12">
    <source>
        <dbReference type="Proteomes" id="UP000678047"/>
    </source>
</evidence>
<comment type="similarity">
    <text evidence="1 9">Belongs to the phage and mitochondrial RNA polymerase family.</text>
</comment>
<comment type="catalytic activity">
    <reaction evidence="8 9">
        <text>RNA(n) + a ribonucleoside 5'-triphosphate = RNA(n+1) + diphosphate</text>
        <dbReference type="Rhea" id="RHEA:21248"/>
        <dbReference type="Rhea" id="RHEA-COMP:14527"/>
        <dbReference type="Rhea" id="RHEA-COMP:17342"/>
        <dbReference type="ChEBI" id="CHEBI:33019"/>
        <dbReference type="ChEBI" id="CHEBI:61557"/>
        <dbReference type="ChEBI" id="CHEBI:140395"/>
        <dbReference type="EC" id="2.7.7.6"/>
    </reaction>
</comment>
<dbReference type="GO" id="GO:0003677">
    <property type="term" value="F:DNA binding"/>
    <property type="evidence" value="ECO:0007669"/>
    <property type="project" value="InterPro"/>
</dbReference>
<dbReference type="SUPFAM" id="SSF56672">
    <property type="entry name" value="DNA/RNA polymerases"/>
    <property type="match status" value="1"/>
</dbReference>
<evidence type="ECO:0000256" key="3">
    <source>
        <dbReference type="ARBA" id="ARBA00022478"/>
    </source>
</evidence>
<name>A0A8A6C5Z5_9CAUD</name>
<evidence type="ECO:0000256" key="5">
    <source>
        <dbReference type="ARBA" id="ARBA00022695"/>
    </source>
</evidence>
<evidence type="ECO:0000256" key="6">
    <source>
        <dbReference type="ARBA" id="ARBA00023163"/>
    </source>
</evidence>
<sequence>MFNQVARNDFSDISNAVMPFNTLANAYGETLAAEQLRLEHESYVMGEERFRKALERQIERGEFTDNATAKPLLDKLVPALGQHIESFLQAKGRGRPHVSKKYLSQIEPMTTAFITVKTVLTILAKEESVAIQRVAMAISRNVEDEIRYGRIRDEEAEHFKSKVKNNLDKRQGVHFKKAYMQAVEAGMLEEGQLQSTHDTWPKDEAFHVGVRLIELLIESTGMLTIERKFAGVPDKDHQAIHLTEEYVKALAGRAHALAGINPLYQPTIVPPKPWTGVSGGGYWAKGRRPLNLIRVGSKRALMRYAEVDMPEVYEAVNTIQNTAWKVNTDVLAVANMIVNWDNCPVEDIPSLNPLEKPERIEGMDENEELLRKWKRSAAAIYRKEKARQSRRISLEFILGQANKFSEYGAIWFPHNLDWRGRVYAVPMFNPQGNDMTKGLLTFAEGVEIGSEGAYWLAVHGANCAGVDKVSLDERVQWVKDNETMIIESAKAPLDCTWWAEQDSPFCFLAFCFEWAAFVASGRSESFVSHLPLAFDGTCSGLQHFSAMLRDEVGGAAVNLLPADRPQDVYGIVAKKVNEMLAYDVVHGTDDEMVTVTDKKTGEITEKLVLGSKTLAAQWLAFGVNRSVTKRSVMTLAYGSKQYGFADQVREDTVQPAIDKGQGDMFTIPSQACQYMAKLIWDSVSVTVVAAVEAMNWLQKAATLISTEIKDKKTGEIIKPSLPVHWCTPAGFPVWSEYRKQNQKVIDCVILGSLRLQLKLNMSEKPEIDAAKQASGIAPNFVHSMDASHLMLTVLKAKRCYGITAFAMIHDSFGCHAGKAGGLFKAVRETMVETYSEHDVIAEFYEQFRDQLTEEQLDKMPDMPSKGNLDITKVLESKYTFS</sequence>
<reference evidence="11 12" key="1">
    <citation type="submission" date="2021-02" db="EMBL/GenBank/DDBJ databases">
        <authorList>
            <person name="Jia K."/>
            <person name="Zhang L."/>
            <person name="Liu Z."/>
        </authorList>
    </citation>
    <scope>NUCLEOTIDE SEQUENCE [LARGE SCALE GENOMIC DNA]</scope>
</reference>
<dbReference type="InterPro" id="IPR043502">
    <property type="entry name" value="DNA/RNA_pol_sf"/>
</dbReference>
<dbReference type="InterPro" id="IPR024075">
    <property type="entry name" value="DNA-dir_RNA_pol_helix_hairp_sf"/>
</dbReference>
<dbReference type="Gene3D" id="1.10.287.280">
    <property type="match status" value="1"/>
</dbReference>
<dbReference type="InterPro" id="IPR002092">
    <property type="entry name" value="DNA-dir_Rpol_phage-type"/>
</dbReference>
<evidence type="ECO:0000256" key="7">
    <source>
        <dbReference type="ARBA" id="ARBA00023314"/>
    </source>
</evidence>
<dbReference type="PANTHER" id="PTHR10102:SF0">
    <property type="entry name" value="DNA-DIRECTED RNA POLYMERASE, MITOCHONDRIAL"/>
    <property type="match status" value="1"/>
</dbReference>
<keyword evidence="3 9" id="KW-0240">DNA-directed RNA polymerase</keyword>
<comment type="function">
    <text evidence="9">DNA-dependent RNA polymerase catalyzes the transcription of DNA into RNA using the four ribonucleoside triphosphates as substrates.</text>
</comment>
<evidence type="ECO:0000256" key="9">
    <source>
        <dbReference type="RuleBase" id="RU003805"/>
    </source>
</evidence>
<dbReference type="Proteomes" id="UP000678047">
    <property type="component" value="Segment"/>
</dbReference>
<keyword evidence="6 9" id="KW-0804">Transcription</keyword>
<organism evidence="11 12">
    <name type="scientific">Aeromonas phage PZL-Ah152</name>
    <dbReference type="NCBI Taxonomy" id="2820393"/>
    <lineage>
        <taxon>Viruses</taxon>
        <taxon>Duplodnaviria</taxon>
        <taxon>Heunggongvirae</taxon>
        <taxon>Uroviricota</taxon>
        <taxon>Caudoviricetes</taxon>
        <taxon>Autographivirales</taxon>
        <taxon>Autotranscriptaviridae</taxon>
        <taxon>Studiervirinae</taxon>
        <taxon>Armandvirus</taxon>
        <taxon>Armandvirus PZLAh152</taxon>
    </lineage>
</organism>
<dbReference type="EMBL" id="MW671054">
    <property type="protein sequence ID" value="QTH79775.1"/>
    <property type="molecule type" value="Genomic_DNA"/>
</dbReference>
<dbReference type="Gene3D" id="1.10.287.260">
    <property type="match status" value="1"/>
</dbReference>
<dbReference type="InterPro" id="IPR037159">
    <property type="entry name" value="RNA_POL_N_sf"/>
</dbReference>
<evidence type="ECO:0000256" key="4">
    <source>
        <dbReference type="ARBA" id="ARBA00022679"/>
    </source>
</evidence>
<dbReference type="SMART" id="SM01311">
    <property type="entry name" value="RPOL_N"/>
    <property type="match status" value="1"/>
</dbReference>
<evidence type="ECO:0000256" key="8">
    <source>
        <dbReference type="ARBA" id="ARBA00048552"/>
    </source>
</evidence>
<evidence type="ECO:0000256" key="1">
    <source>
        <dbReference type="ARBA" id="ARBA00009493"/>
    </source>
</evidence>
<dbReference type="InterPro" id="IPR029262">
    <property type="entry name" value="RPOL_N"/>
</dbReference>
<dbReference type="PROSITE" id="PS00900">
    <property type="entry name" value="RNA_POL_PHAGE_1"/>
    <property type="match status" value="1"/>
</dbReference>
<dbReference type="Pfam" id="PF00940">
    <property type="entry name" value="RNA_pol"/>
    <property type="match status" value="1"/>
</dbReference>
<evidence type="ECO:0000256" key="2">
    <source>
        <dbReference type="ARBA" id="ARBA00012418"/>
    </source>
</evidence>
<keyword evidence="7" id="KW-1195">Viral transcription</keyword>
<dbReference type="GO" id="GO:0000428">
    <property type="term" value="C:DNA-directed RNA polymerase complex"/>
    <property type="evidence" value="ECO:0007669"/>
    <property type="project" value="UniProtKB-KW"/>
</dbReference>
<keyword evidence="5 9" id="KW-0548">Nucleotidyltransferase</keyword>
<dbReference type="Pfam" id="PF14700">
    <property type="entry name" value="RPOL_N"/>
    <property type="match status" value="1"/>
</dbReference>
<evidence type="ECO:0000313" key="11">
    <source>
        <dbReference type="EMBL" id="QTH79775.1"/>
    </source>
</evidence>
<keyword evidence="4 9" id="KW-0808">Transferase</keyword>
<dbReference type="Gene3D" id="1.10.1320.10">
    <property type="entry name" value="DNA-directed RNA polymerase, N-terminal domain"/>
    <property type="match status" value="1"/>
</dbReference>
<dbReference type="GO" id="GO:0006351">
    <property type="term" value="P:DNA-templated transcription"/>
    <property type="evidence" value="ECO:0007669"/>
    <property type="project" value="InterPro"/>
</dbReference>
<protein>
    <recommendedName>
        <fullName evidence="2 9">DNA-directed RNA polymerase</fullName>
        <ecNumber evidence="2 9">2.7.7.6</ecNumber>
    </recommendedName>
</protein>